<protein>
    <submittedName>
        <fullName evidence="3">Uncharacterized protein</fullName>
    </submittedName>
</protein>
<dbReference type="EMBL" id="SRPS01000210">
    <property type="protein sequence ID" value="KAG5962792.1"/>
    <property type="molecule type" value="Genomic_DNA"/>
</dbReference>
<gene>
    <name evidence="3" type="ORF">E4U56_003189</name>
</gene>
<organism evidence="3 4">
    <name type="scientific">Claviceps arundinis</name>
    <dbReference type="NCBI Taxonomy" id="1623583"/>
    <lineage>
        <taxon>Eukaryota</taxon>
        <taxon>Fungi</taxon>
        <taxon>Dikarya</taxon>
        <taxon>Ascomycota</taxon>
        <taxon>Pezizomycotina</taxon>
        <taxon>Sordariomycetes</taxon>
        <taxon>Hypocreomycetidae</taxon>
        <taxon>Hypocreales</taxon>
        <taxon>Clavicipitaceae</taxon>
        <taxon>Claviceps</taxon>
    </lineage>
</organism>
<name>A0A9P7SNT9_9HYPO</name>
<accession>A0A9P7SNT9</accession>
<comment type="caution">
    <text evidence="3">The sequence shown here is derived from an EMBL/GenBank/DDBJ whole genome shotgun (WGS) entry which is preliminary data.</text>
</comment>
<feature type="signal peptide" evidence="2">
    <location>
        <begin position="1"/>
        <end position="16"/>
    </location>
</feature>
<keyword evidence="2" id="KW-0732">Signal</keyword>
<dbReference type="Proteomes" id="UP000784919">
    <property type="component" value="Unassembled WGS sequence"/>
</dbReference>
<sequence>MRFYLVLSALAGLALADLNQKANEMRDVQDAVTTRAVHDNKMRDEQDAVTTRVTLCSSRDRQAGGMRRPPGPATRTTSAPTRLYGRRDIRQEPVHEQHALPDYEVQVSGRRGLIWQLGHRTEKLGERSYHSGRDKPVVALVQLVEDGTETVYEPRDDIDARSYLSSAE</sequence>
<dbReference type="AlphaFoldDB" id="A0A9P7SNT9"/>
<evidence type="ECO:0000313" key="4">
    <source>
        <dbReference type="Proteomes" id="UP000784919"/>
    </source>
</evidence>
<feature type="chain" id="PRO_5040427395" evidence="2">
    <location>
        <begin position="17"/>
        <end position="168"/>
    </location>
</feature>
<evidence type="ECO:0000313" key="3">
    <source>
        <dbReference type="EMBL" id="KAG5962792.1"/>
    </source>
</evidence>
<feature type="region of interest" description="Disordered" evidence="1">
    <location>
        <begin position="61"/>
        <end position="85"/>
    </location>
</feature>
<evidence type="ECO:0000256" key="2">
    <source>
        <dbReference type="SAM" id="SignalP"/>
    </source>
</evidence>
<reference evidence="3" key="1">
    <citation type="journal article" date="2020" name="bioRxiv">
        <title>Whole genome comparisons of ergot fungi reveals the divergence and evolution of species within the genus Claviceps are the result of varying mechanisms driving genome evolution and host range expansion.</title>
        <authorList>
            <person name="Wyka S.A."/>
            <person name="Mondo S.J."/>
            <person name="Liu M."/>
            <person name="Dettman J."/>
            <person name="Nalam V."/>
            <person name="Broders K.D."/>
        </authorList>
    </citation>
    <scope>NUCLEOTIDE SEQUENCE</scope>
    <source>
        <strain evidence="3">CCC 1102</strain>
    </source>
</reference>
<proteinExistence type="predicted"/>
<evidence type="ECO:0000256" key="1">
    <source>
        <dbReference type="SAM" id="MobiDB-lite"/>
    </source>
</evidence>